<feature type="compositionally biased region" description="Polar residues" evidence="1">
    <location>
        <begin position="94"/>
        <end position="115"/>
    </location>
</feature>
<dbReference type="EMBL" id="CP017157">
    <property type="protein sequence ID" value="AOP49488.1"/>
    <property type="molecule type" value="Genomic_DNA"/>
</dbReference>
<dbReference type="KEGG" id="slc:SL103_27500"/>
<proteinExistence type="predicted"/>
<reference evidence="2 3" key="1">
    <citation type="submission" date="2016-09" db="EMBL/GenBank/DDBJ databases">
        <title>Complete genome sequencing of Streptomyces lydicus 103 and metabolic pathways analysis of antibiotic biosynthesis.</title>
        <authorList>
            <person name="Jia N."/>
            <person name="Ding M.-Z."/>
            <person name="Gao F."/>
            <person name="Yuan Y.-J."/>
        </authorList>
    </citation>
    <scope>NUCLEOTIDE SEQUENCE [LARGE SCALE GENOMIC DNA]</scope>
    <source>
        <strain evidence="2 3">103</strain>
    </source>
</reference>
<accession>A0A1D7VSK9</accession>
<name>A0A1D7VSK9_9ACTN</name>
<dbReference type="OrthoDB" id="4267449at2"/>
<evidence type="ECO:0000256" key="1">
    <source>
        <dbReference type="SAM" id="MobiDB-lite"/>
    </source>
</evidence>
<dbReference type="AlphaFoldDB" id="A0A1D7VSK9"/>
<sequence length="115" mass="12917">MANDSYRVDLDRLDEVVKKLNNVLKDMQSTSGKAKSGTHLPEGSLGKGFEEEGELRQTHSDMKTFIENQVLAKLEHLIDDLQKKTSRTHGAYQDQEQSTSNAMNKGQTSSQNKYS</sequence>
<dbReference type="RefSeq" id="WP_069571611.1">
    <property type="nucleotide sequence ID" value="NZ_CP017157.1"/>
</dbReference>
<keyword evidence="3" id="KW-1185">Reference proteome</keyword>
<evidence type="ECO:0000313" key="3">
    <source>
        <dbReference type="Proteomes" id="UP000094094"/>
    </source>
</evidence>
<feature type="region of interest" description="Disordered" evidence="1">
    <location>
        <begin position="84"/>
        <end position="115"/>
    </location>
</feature>
<gene>
    <name evidence="2" type="ORF">SL103_27500</name>
</gene>
<protein>
    <submittedName>
        <fullName evidence="2">Uncharacterized protein</fullName>
    </submittedName>
</protein>
<organism evidence="2 3">
    <name type="scientific">Streptomyces lydicus</name>
    <dbReference type="NCBI Taxonomy" id="47763"/>
    <lineage>
        <taxon>Bacteria</taxon>
        <taxon>Bacillati</taxon>
        <taxon>Actinomycetota</taxon>
        <taxon>Actinomycetes</taxon>
        <taxon>Kitasatosporales</taxon>
        <taxon>Streptomycetaceae</taxon>
        <taxon>Streptomyces</taxon>
    </lineage>
</organism>
<dbReference type="Proteomes" id="UP000094094">
    <property type="component" value="Chromosome"/>
</dbReference>
<feature type="compositionally biased region" description="Basic and acidic residues" evidence="1">
    <location>
        <begin position="48"/>
        <end position="61"/>
    </location>
</feature>
<evidence type="ECO:0000313" key="2">
    <source>
        <dbReference type="EMBL" id="AOP49488.1"/>
    </source>
</evidence>
<feature type="region of interest" description="Disordered" evidence="1">
    <location>
        <begin position="26"/>
        <end position="61"/>
    </location>
</feature>